<protein>
    <submittedName>
        <fullName evidence="1">Pescadillo-like protein</fullName>
    </submittedName>
</protein>
<organism evidence="1 2">
    <name type="scientific">Trifolium medium</name>
    <dbReference type="NCBI Taxonomy" id="97028"/>
    <lineage>
        <taxon>Eukaryota</taxon>
        <taxon>Viridiplantae</taxon>
        <taxon>Streptophyta</taxon>
        <taxon>Embryophyta</taxon>
        <taxon>Tracheophyta</taxon>
        <taxon>Spermatophyta</taxon>
        <taxon>Magnoliopsida</taxon>
        <taxon>eudicotyledons</taxon>
        <taxon>Gunneridae</taxon>
        <taxon>Pentapetalae</taxon>
        <taxon>rosids</taxon>
        <taxon>fabids</taxon>
        <taxon>Fabales</taxon>
        <taxon>Fabaceae</taxon>
        <taxon>Papilionoideae</taxon>
        <taxon>50 kb inversion clade</taxon>
        <taxon>NPAAA clade</taxon>
        <taxon>Hologalegina</taxon>
        <taxon>IRL clade</taxon>
        <taxon>Trifolieae</taxon>
        <taxon>Trifolium</taxon>
    </lineage>
</organism>
<dbReference type="Proteomes" id="UP000265520">
    <property type="component" value="Unassembled WGS sequence"/>
</dbReference>
<evidence type="ECO:0000313" key="1">
    <source>
        <dbReference type="EMBL" id="MCI93183.1"/>
    </source>
</evidence>
<evidence type="ECO:0000313" key="2">
    <source>
        <dbReference type="Proteomes" id="UP000265520"/>
    </source>
</evidence>
<dbReference type="EMBL" id="LXQA011322131">
    <property type="protein sequence ID" value="MCI93183.1"/>
    <property type="molecule type" value="Genomic_DNA"/>
</dbReference>
<dbReference type="AlphaFoldDB" id="A0A392W0G3"/>
<proteinExistence type="predicted"/>
<name>A0A392W0G3_9FABA</name>
<keyword evidence="2" id="KW-1185">Reference proteome</keyword>
<feature type="non-terminal residue" evidence="1">
    <location>
        <position position="1"/>
    </location>
</feature>
<comment type="caution">
    <text evidence="1">The sequence shown here is derived from an EMBL/GenBank/DDBJ whole genome shotgun (WGS) entry which is preliminary data.</text>
</comment>
<sequence>SKIIKNLQDAARKEILPLPGVGKDDLEGVIDRAEANEAAKGKQKVYML</sequence>
<accession>A0A392W0G3</accession>
<reference evidence="1 2" key="1">
    <citation type="journal article" date="2018" name="Front. Plant Sci.">
        <title>Red Clover (Trifolium pratense) and Zigzag Clover (T. medium) - A Picture of Genomic Similarities and Differences.</title>
        <authorList>
            <person name="Dluhosova J."/>
            <person name="Istvanek J."/>
            <person name="Nedelnik J."/>
            <person name="Repkova J."/>
        </authorList>
    </citation>
    <scope>NUCLEOTIDE SEQUENCE [LARGE SCALE GENOMIC DNA]</scope>
    <source>
        <strain evidence="2">cv. 10/8</strain>
        <tissue evidence="1">Leaf</tissue>
    </source>
</reference>